<dbReference type="InterPro" id="IPR010401">
    <property type="entry name" value="AGL/Gdb1"/>
</dbReference>
<evidence type="ECO:0000256" key="12">
    <source>
        <dbReference type="ARBA" id="ARBA00031477"/>
    </source>
</evidence>
<dbReference type="EC" id="3.2.1.33" evidence="7"/>
<dbReference type="InterPro" id="IPR001534">
    <property type="entry name" value="Transthyretin-like"/>
</dbReference>
<evidence type="ECO:0000256" key="6">
    <source>
        <dbReference type="ARBA" id="ARBA00012560"/>
    </source>
</evidence>
<evidence type="ECO:0000256" key="7">
    <source>
        <dbReference type="ARBA" id="ARBA00012778"/>
    </source>
</evidence>
<dbReference type="SUPFAM" id="SSF48208">
    <property type="entry name" value="Six-hairpin glycosidases"/>
    <property type="match status" value="1"/>
</dbReference>
<dbReference type="Gene3D" id="1.50.10.10">
    <property type="match status" value="1"/>
</dbReference>
<feature type="domain" description="Glycogen debranching enzyme central" evidence="16">
    <location>
        <begin position="734"/>
        <end position="1028"/>
    </location>
</feature>
<dbReference type="OrthoDB" id="10248904at2759"/>
<keyword evidence="9" id="KW-0320">Glycogen biosynthesis</keyword>
<dbReference type="InterPro" id="IPR006421">
    <property type="entry name" value="Glycogen_debranch_met"/>
</dbReference>
<evidence type="ECO:0000256" key="1">
    <source>
        <dbReference type="ARBA" id="ARBA00000439"/>
    </source>
</evidence>
<dbReference type="Pfam" id="PF01060">
    <property type="entry name" value="TTR-52"/>
    <property type="match status" value="1"/>
</dbReference>
<evidence type="ECO:0000256" key="10">
    <source>
        <dbReference type="ARBA" id="ARBA00023268"/>
    </source>
</evidence>
<evidence type="ECO:0000256" key="2">
    <source>
        <dbReference type="ARBA" id="ARBA00000927"/>
    </source>
</evidence>
<comment type="catalytic activity">
    <reaction evidence="2">
        <text>Hydrolysis of (1-&gt;6)-alpha-D-glucosidic branch linkages in glycogen phosphorylase limit dextrin.</text>
        <dbReference type="EC" id="3.2.1.33"/>
    </reaction>
</comment>
<evidence type="ECO:0000256" key="13">
    <source>
        <dbReference type="SAM" id="Phobius"/>
    </source>
</evidence>
<evidence type="ECO:0000259" key="14">
    <source>
        <dbReference type="Pfam" id="PF06202"/>
    </source>
</evidence>
<dbReference type="Proteomes" id="UP000054653">
    <property type="component" value="Unassembled WGS sequence"/>
</dbReference>
<evidence type="ECO:0000256" key="8">
    <source>
        <dbReference type="ARBA" id="ARBA00020723"/>
    </source>
</evidence>
<dbReference type="EC" id="2.4.1.25" evidence="6"/>
<dbReference type="InterPro" id="IPR017853">
    <property type="entry name" value="GH"/>
</dbReference>
<dbReference type="GO" id="GO:0005980">
    <property type="term" value="P:glycogen catabolic process"/>
    <property type="evidence" value="ECO:0007669"/>
    <property type="project" value="InterPro"/>
</dbReference>
<dbReference type="InterPro" id="IPR032788">
    <property type="entry name" value="AGL_central"/>
</dbReference>
<comment type="similarity">
    <text evidence="5">Belongs to the nematode transthyretin-like family.</text>
</comment>
<comment type="catalytic activity">
    <reaction evidence="1">
        <text>Transfers a segment of a (1-&gt;4)-alpha-D-glucan to a new position in an acceptor, which may be glucose or a (1-&gt;4)-alpha-D-glucan.</text>
        <dbReference type="EC" id="2.4.1.25"/>
    </reaction>
</comment>
<dbReference type="InterPro" id="IPR038479">
    <property type="entry name" value="Transthyretin-like_sf"/>
</dbReference>
<evidence type="ECO:0000256" key="5">
    <source>
        <dbReference type="ARBA" id="ARBA00010112"/>
    </source>
</evidence>
<dbReference type="InterPro" id="IPR008928">
    <property type="entry name" value="6-hairpin_glycosidase_sf"/>
</dbReference>
<evidence type="ECO:0000259" key="15">
    <source>
        <dbReference type="Pfam" id="PF14701"/>
    </source>
</evidence>
<keyword evidence="18" id="KW-1185">Reference proteome</keyword>
<comment type="subcellular location">
    <subcellularLocation>
        <location evidence="4">Cytoplasm</location>
    </subcellularLocation>
</comment>
<dbReference type="GO" id="GO:0005978">
    <property type="term" value="P:glycogen biosynthetic process"/>
    <property type="evidence" value="ECO:0007669"/>
    <property type="project" value="UniProtKB-KW"/>
</dbReference>
<dbReference type="InterPro" id="IPR032792">
    <property type="entry name" value="AGL_glucanoTrfase"/>
</dbReference>
<dbReference type="Gene3D" id="2.60.40.3330">
    <property type="match status" value="1"/>
</dbReference>
<dbReference type="STRING" id="45882.A0A0V1CT18"/>
<keyword evidence="13" id="KW-0812">Transmembrane</keyword>
<protein>
    <recommendedName>
        <fullName evidence="8">Glycogen debranching enzyme</fullName>
        <ecNumber evidence="6">2.4.1.25</ecNumber>
        <ecNumber evidence="7">3.2.1.33</ecNumber>
    </recommendedName>
    <alternativeName>
        <fullName evidence="12">Glycogen debrancher</fullName>
    </alternativeName>
</protein>
<dbReference type="PANTHER" id="PTHR10569">
    <property type="entry name" value="GLYCOGEN DEBRANCHING ENZYME"/>
    <property type="match status" value="1"/>
</dbReference>
<dbReference type="EMBL" id="JYDI01000107">
    <property type="protein sequence ID" value="KRY52326.1"/>
    <property type="molecule type" value="Genomic_DNA"/>
</dbReference>
<evidence type="ECO:0000256" key="9">
    <source>
        <dbReference type="ARBA" id="ARBA00023056"/>
    </source>
</evidence>
<feature type="domain" description="Glycogen debranching enzyme glucanotransferase" evidence="15">
    <location>
        <begin position="145"/>
        <end position="583"/>
    </location>
</feature>
<evidence type="ECO:0000313" key="17">
    <source>
        <dbReference type="EMBL" id="KRY52326.1"/>
    </source>
</evidence>
<dbReference type="Pfam" id="PF14701">
    <property type="entry name" value="hDGE_amylase"/>
    <property type="match status" value="1"/>
</dbReference>
<keyword evidence="13" id="KW-1133">Transmembrane helix</keyword>
<keyword evidence="10" id="KW-0511">Multifunctional enzyme</keyword>
<dbReference type="GO" id="GO:0004135">
    <property type="term" value="F:amylo-alpha-1,6-glucosidase activity"/>
    <property type="evidence" value="ECO:0007669"/>
    <property type="project" value="UniProtKB-EC"/>
</dbReference>
<feature type="transmembrane region" description="Helical" evidence="13">
    <location>
        <begin position="1606"/>
        <end position="1625"/>
    </location>
</feature>
<dbReference type="CDD" id="cd11327">
    <property type="entry name" value="AmyAc_Glg_debranch_2"/>
    <property type="match status" value="1"/>
</dbReference>
<comment type="function">
    <text evidence="3">Multifunctional enzyme acting as 1,4-alpha-D-glucan:1,4-alpha-D-glucan 4-alpha-D-glycosyltransferase and amylo-1,6-glucosidase in glycogen degradation.</text>
</comment>
<dbReference type="Pfam" id="PF14702">
    <property type="entry name" value="hGDE_central"/>
    <property type="match status" value="1"/>
</dbReference>
<sequence length="1742" mass="198413">LLHCLPVSCVMISTSFFLFSMDNLTYTLTLEYGLNTESKLYQVQKGSTIRFVTGSSLFGMDVYFSTTYPESELNINRYEAVWRQLEWNQGSDNSADDFGRYIDIKCDIAGPHMFSFCYNPGDVSLHDGIGYFLVLPTLTVGKSKKEIPLHAIQCQTVLAKLLGPFDEWEQRLRVSKESGYNMVHITPIQELGQSNSSYSIADQLTLNPIFKGKGEEYTLLDVKKLVQKMNEDWEMLVISDVVWNHTASNSSWLRTEPDCAYNMKNSPHLRPAWLLDRVLAHFGRLIANGKFEASGLPSKSRWDNENLENLRHMLLNDILPPARFHEFFQVNIDKEVQQFADEIAELNKPSSVVLQTEQCLRILQDPSYRRLNCTLDSHALALLLFNRAVDGCSDEKERQRICVENFRRAVKELNDNAARDCWNHLHVAVNALIGHVSYQRVQDHGPKFMDFTEHHPLFPQYFLYPGKWEASWEDEENMMYTQEGTRFMALNGWVMDDIPLTNFAEPPSMVYFRRELVCWGDSVKLRYGMSEADNPYLWRRMSSYTRKTAEIFHGIRIDNCHNTPIHVAEYMLNEARDARPELYVCAELFTSREDVDNLFVNRLGIVSLIREAMSAPTPDELGRLVHRYGGEPIGSFMPYPYRPLASSVAQAFFFDLTHDNCSPIMSKSVYDVLPTAAIVSSACCAIGSNRGLDELIPYHIHVVSEKRLYCSWATEDESTAKKAVADGTVCMETGILKARLALNKLHLYLSTHGFTQLYVDRKTDEVHVIKRQNPITCESVVIVARNCFNPAGTASRCALLAPCSLIGDLKTILLEANVEIGELPPDCRSHPIGPRSSTESCPPLSDGEQFLTGLKNVHLKMFENLKVFNSSMIERVESISSQNSEVEFAELPAGAVLAMMVTLKPEAREAVHTLRYELALIGFNGYQSIPPEDMNNFQSSVKPLSKILEKLSLVDFSYVLYRCDEEERSEYPDQGTYFVPDYGKLTFCGLQGCISVLKEAKASNNLGHPICKNIRDGDWLADYIVARLKLNPNTVQLSEWFWEIFAIYKKIPFDLKPSYFEAIISSVYSMVCKTIVQKMSLFIGRGSDFLKNLAISSLMFCNHCKDALLPEVSHMVEFTDNCHQYSYPYQKIMPSIAAGLPHFSHGLFRNWGRDTFIALPGILLITGRYDEAKYIILAYGSCLRHGLIPNLVGEGNFARYNCRDAVWWWLLAIRCYCELKKDFSILTQPVRRLFPSTDTGFSTVPIEQPLRETMQEALEAHFYGTNFREENAGPQIDEHMRDEGFNVEIGVDKSTGFVYGGNGWNCGTWMDKMGSSDLAINRGVPATPRDGSAVELIGLSYAVISWLSSAHQLKAYPFNGVRKRKSSDEVWTWENWKIMLIENFERHFWIPMQDCPDANLVELDLDLVNVRGIYKDSYKASNRWADYQFRPNFLITMTLAPDLFKVGNALCALKQAEELLLGPLGVKTLTTRDMAYNGNYDNSDSSADYRRANGFNYHNGPEWVWIFGYFLRAKMTFAYLKNKQTSGVLDEAMSSVKKLLGPHWEHLQKSPWFSLPELTNANGSFCRDSCEAQAWSIGSLLQCRRRCRKSGLFLELHCLTLARMKLFLFFFTVFGILYSSCALLGRMQRVAAKGKLFCGAKPAAGVKVKLIDIDTGFDDVMDEKRTNANGEFYVDGQTSEITDIDPVLKIYHDCHDGKPCQRRWKVEIPKRYIASPNKQPNVFELGTINLEAYWHDEERNCV</sequence>
<dbReference type="GO" id="GO:0005737">
    <property type="term" value="C:cytoplasm"/>
    <property type="evidence" value="ECO:0007669"/>
    <property type="project" value="UniProtKB-SubCell"/>
</dbReference>
<feature type="non-terminal residue" evidence="17">
    <location>
        <position position="1"/>
    </location>
</feature>
<evidence type="ECO:0000256" key="11">
    <source>
        <dbReference type="ARBA" id="ARBA00025780"/>
    </source>
</evidence>
<dbReference type="PANTHER" id="PTHR10569:SF2">
    <property type="entry name" value="GLYCOGEN DEBRANCHING ENZYME"/>
    <property type="match status" value="1"/>
</dbReference>
<evidence type="ECO:0000259" key="16">
    <source>
        <dbReference type="Pfam" id="PF14702"/>
    </source>
</evidence>
<feature type="domain" description="Glycogen debranching enzyme C-terminal" evidence="14">
    <location>
        <begin position="1123"/>
        <end position="1581"/>
    </location>
</feature>
<comment type="similarity">
    <text evidence="11">Belongs to the glycogen debranching enzyme family.</text>
</comment>
<dbReference type="GO" id="GO:0009986">
    <property type="term" value="C:cell surface"/>
    <property type="evidence" value="ECO:0007669"/>
    <property type="project" value="InterPro"/>
</dbReference>
<evidence type="ECO:0000256" key="3">
    <source>
        <dbReference type="ARBA" id="ARBA00003530"/>
    </source>
</evidence>
<comment type="caution">
    <text evidence="17">The sequence shown here is derived from an EMBL/GenBank/DDBJ whole genome shotgun (WGS) entry which is preliminary data.</text>
</comment>
<dbReference type="Pfam" id="PF06202">
    <property type="entry name" value="GDE_C"/>
    <property type="match status" value="1"/>
</dbReference>
<organism evidence="17 18">
    <name type="scientific">Trichinella britovi</name>
    <name type="common">Parasitic roundworm</name>
    <dbReference type="NCBI Taxonomy" id="45882"/>
    <lineage>
        <taxon>Eukaryota</taxon>
        <taxon>Metazoa</taxon>
        <taxon>Ecdysozoa</taxon>
        <taxon>Nematoda</taxon>
        <taxon>Enoplea</taxon>
        <taxon>Dorylaimia</taxon>
        <taxon>Trichinellida</taxon>
        <taxon>Trichinellidae</taxon>
        <taxon>Trichinella</taxon>
    </lineage>
</organism>
<dbReference type="GO" id="GO:0004134">
    <property type="term" value="F:4-alpha-glucanotransferase activity"/>
    <property type="evidence" value="ECO:0007669"/>
    <property type="project" value="UniProtKB-EC"/>
</dbReference>
<dbReference type="InterPro" id="IPR032790">
    <property type="entry name" value="GDE_C"/>
</dbReference>
<dbReference type="OMA" id="YEEGHVH"/>
<dbReference type="Gene3D" id="3.20.20.80">
    <property type="entry name" value="Glycosidases"/>
    <property type="match status" value="1"/>
</dbReference>
<dbReference type="InterPro" id="IPR012341">
    <property type="entry name" value="6hp_glycosidase-like_sf"/>
</dbReference>
<evidence type="ECO:0000313" key="18">
    <source>
        <dbReference type="Proteomes" id="UP000054653"/>
    </source>
</evidence>
<dbReference type="FunFam" id="3.20.20.80:FF:000070">
    <property type="entry name" value="GDB1p Glycogen debranching enzyme"/>
    <property type="match status" value="1"/>
</dbReference>
<proteinExistence type="inferred from homology"/>
<dbReference type="NCBIfam" id="TIGR01531">
    <property type="entry name" value="glyc_debranch"/>
    <property type="match status" value="1"/>
</dbReference>
<name>A0A0V1CT18_TRIBR</name>
<gene>
    <name evidence="17" type="primary">AGL</name>
    <name evidence="17" type="ORF">T03_16641</name>
</gene>
<reference evidence="17 18" key="1">
    <citation type="submission" date="2015-01" db="EMBL/GenBank/DDBJ databases">
        <title>Evolution of Trichinella species and genotypes.</title>
        <authorList>
            <person name="Korhonen P.K."/>
            <person name="Edoardo P."/>
            <person name="Giuseppe L.R."/>
            <person name="Gasser R.B."/>
        </authorList>
    </citation>
    <scope>NUCLEOTIDE SEQUENCE [LARGE SCALE GENOMIC DNA]</scope>
    <source>
        <strain evidence="17">ISS120</strain>
    </source>
</reference>
<evidence type="ECO:0000256" key="4">
    <source>
        <dbReference type="ARBA" id="ARBA00004496"/>
    </source>
</evidence>
<accession>A0A0V1CT18</accession>
<keyword evidence="13" id="KW-0472">Membrane</keyword>
<dbReference type="SUPFAM" id="SSF51445">
    <property type="entry name" value="(Trans)glycosidases"/>
    <property type="match status" value="1"/>
</dbReference>